<name>A0A8H5HAI7_9AGAR</name>
<dbReference type="AlphaFoldDB" id="A0A8H5HAI7"/>
<evidence type="ECO:0000313" key="3">
    <source>
        <dbReference type="EMBL" id="KAF5379743.1"/>
    </source>
</evidence>
<proteinExistence type="predicted"/>
<accession>A0A8H5HAI7</accession>
<dbReference type="PANTHER" id="PTHR46177:SF1">
    <property type="entry name" value="INTEGRASE CATALYTIC DOMAIN-CONTAINING PROTEIN"/>
    <property type="match status" value="1"/>
</dbReference>
<organism evidence="3 4">
    <name type="scientific">Tricholomella constricta</name>
    <dbReference type="NCBI Taxonomy" id="117010"/>
    <lineage>
        <taxon>Eukaryota</taxon>
        <taxon>Fungi</taxon>
        <taxon>Dikarya</taxon>
        <taxon>Basidiomycota</taxon>
        <taxon>Agaricomycotina</taxon>
        <taxon>Agaricomycetes</taxon>
        <taxon>Agaricomycetidae</taxon>
        <taxon>Agaricales</taxon>
        <taxon>Tricholomatineae</taxon>
        <taxon>Lyophyllaceae</taxon>
        <taxon>Tricholomella</taxon>
    </lineage>
</organism>
<reference evidence="3 4" key="1">
    <citation type="journal article" date="2020" name="ISME J.">
        <title>Uncovering the hidden diversity of litter-decomposition mechanisms in mushroom-forming fungi.</title>
        <authorList>
            <person name="Floudas D."/>
            <person name="Bentzer J."/>
            <person name="Ahren D."/>
            <person name="Johansson T."/>
            <person name="Persson P."/>
            <person name="Tunlid A."/>
        </authorList>
    </citation>
    <scope>NUCLEOTIDE SEQUENCE [LARGE SCALE GENOMIC DNA]</scope>
    <source>
        <strain evidence="3 4">CBS 661.87</strain>
    </source>
</reference>
<dbReference type="PANTHER" id="PTHR46177">
    <property type="entry name" value="INTEGRASE CATALYTIC DOMAIN-CONTAINING PROTEIN"/>
    <property type="match status" value="1"/>
</dbReference>
<feature type="domain" description="Integrase core" evidence="2">
    <location>
        <begin position="194"/>
        <end position="371"/>
    </location>
</feature>
<evidence type="ECO:0000256" key="1">
    <source>
        <dbReference type="SAM" id="MobiDB-lite"/>
    </source>
</evidence>
<dbReference type="EMBL" id="JAACJP010000015">
    <property type="protein sequence ID" value="KAF5379743.1"/>
    <property type="molecule type" value="Genomic_DNA"/>
</dbReference>
<sequence length="461" mass="52724">MTGKDKPRAADGRTSDNDAPERTDEESDVAELPSRNSAAGDSGGKLMHNRNPTGRNQHGAVPPLTEDLKEILRGYNRNNITRYETLRERLADDHGYKIGRSTLAKYLKETGIGSSRKKLIPDIEATQMILDELGNDPRQTRGPRTIKERLALKGQHITRNKIESVMHDFADESFDKRMPVSKQIKRSPLTGIGPDEEWSMDGHDKLRVAGFDIYGIRDKWSGKWHYYKVVPSNWYAAVVGVIQLECIKKVGGMAVQGSTDRGSEVRDAFSIFSALRDHFAPDLLKALVPAWRFLESPKNITIERGWRPLFHTWGVNILQFYYAGIHGAYYEAQNEVHKEMSNWIWFPLIQRELDDFVDTQNNHRIRRQQEKNLPSGGTPNDFYRHPDRYGGQSCLIDIDINVLDQLLDEAVEGRRLMQYVDEEFEEIANTAYIAVGRPKITLHSAWDVFRVLVDYIAVDEN</sequence>
<evidence type="ECO:0000313" key="4">
    <source>
        <dbReference type="Proteomes" id="UP000565441"/>
    </source>
</evidence>
<protein>
    <recommendedName>
        <fullName evidence="2">Integrase core domain-containing protein</fullName>
    </recommendedName>
</protein>
<gene>
    <name evidence="3" type="ORF">D9615_005816</name>
</gene>
<evidence type="ECO:0000259" key="2">
    <source>
        <dbReference type="Pfam" id="PF24764"/>
    </source>
</evidence>
<dbReference type="InterPro" id="IPR058913">
    <property type="entry name" value="Integrase_dom_put"/>
</dbReference>
<dbReference type="OrthoDB" id="5392716at2759"/>
<dbReference type="Proteomes" id="UP000565441">
    <property type="component" value="Unassembled WGS sequence"/>
</dbReference>
<feature type="region of interest" description="Disordered" evidence="1">
    <location>
        <begin position="1"/>
        <end position="61"/>
    </location>
</feature>
<feature type="compositionally biased region" description="Basic and acidic residues" evidence="1">
    <location>
        <begin position="1"/>
        <end position="22"/>
    </location>
</feature>
<dbReference type="Pfam" id="PF24764">
    <property type="entry name" value="rva_4"/>
    <property type="match status" value="1"/>
</dbReference>
<comment type="caution">
    <text evidence="3">The sequence shown here is derived from an EMBL/GenBank/DDBJ whole genome shotgun (WGS) entry which is preliminary data.</text>
</comment>
<keyword evidence="4" id="KW-1185">Reference proteome</keyword>